<evidence type="ECO:0008006" key="3">
    <source>
        <dbReference type="Google" id="ProtNLM"/>
    </source>
</evidence>
<dbReference type="InterPro" id="IPR013320">
    <property type="entry name" value="ConA-like_dom_sf"/>
</dbReference>
<dbReference type="AlphaFoldDB" id="A0A0F9VJE6"/>
<keyword evidence="1" id="KW-0812">Transmembrane</keyword>
<dbReference type="SUPFAM" id="SSF49899">
    <property type="entry name" value="Concanavalin A-like lectins/glucanases"/>
    <property type="match status" value="1"/>
</dbReference>
<keyword evidence="1" id="KW-1133">Transmembrane helix</keyword>
<feature type="transmembrane region" description="Helical" evidence="1">
    <location>
        <begin position="1031"/>
        <end position="1047"/>
    </location>
</feature>
<dbReference type="EMBL" id="LAZR01000513">
    <property type="protein sequence ID" value="KKN65948.1"/>
    <property type="molecule type" value="Genomic_DNA"/>
</dbReference>
<evidence type="ECO:0000256" key="1">
    <source>
        <dbReference type="SAM" id="Phobius"/>
    </source>
</evidence>
<gene>
    <name evidence="2" type="ORF">LCGC14_0476510</name>
</gene>
<feature type="transmembrane region" description="Helical" evidence="1">
    <location>
        <begin position="1067"/>
        <end position="1085"/>
    </location>
</feature>
<evidence type="ECO:0000313" key="2">
    <source>
        <dbReference type="EMBL" id="KKN65948.1"/>
    </source>
</evidence>
<reference evidence="2" key="1">
    <citation type="journal article" date="2015" name="Nature">
        <title>Complex archaea that bridge the gap between prokaryotes and eukaryotes.</title>
        <authorList>
            <person name="Spang A."/>
            <person name="Saw J.H."/>
            <person name="Jorgensen S.L."/>
            <person name="Zaremba-Niedzwiedzka K."/>
            <person name="Martijn J."/>
            <person name="Lind A.E."/>
            <person name="van Eijk R."/>
            <person name="Schleper C."/>
            <person name="Guy L."/>
            <person name="Ettema T.J."/>
        </authorList>
    </citation>
    <scope>NUCLEOTIDE SEQUENCE</scope>
</reference>
<accession>A0A0F9VJE6</accession>
<name>A0A0F9VJE6_9ZZZZ</name>
<sequence>MKKIMLLIFCMVFLVGTVSAFEFDNKLTYSNEDLKVDFINLFGFGKNYGSAELKSHSSVNEIKQIGAGNQVVMYYDFNFTELYSNGLGDVEFIDVKTREIIDRDYNFVYWGTAQRDVYTESCNQLGNKTLVCDNILSGTENYETWLPYISRDIPIGNIRIGLQTNVEIGDRIDGIWTIIGKQVSRHAEWIASLNSGLVQYFKFTEEVFTNVVNDSTVTTNGTNFGATTTAKGIIGNAYQLTATTESINTSVLLPETADFTINFWFNQTEDTLKRAIGQGCPDDTGARFCFQVDNTQINAFFQNNPQNLTFSVDATDGIMHMITLKRDSNNFSLFYDGDFRVSAGSSGAISQLRPLKFGSDTGGSTGHIGNVDEFGQWNRSLTNAEIETNLWNGGLGNTFTNQFGAEITNIFPANNSILTSGILNVTADVDGSGSLINVSIFVDGTLNQTNTSTLNTNYSFDLTLSDKVYNVVWEAYNSIERTQVHNRFTIDTTAPQNMNITSPFGFVPYQVSGETLKINWNVSDINIDTCRILLNDINTTVTCADNTTTIVVTNSSAQEIVLYANDSVGNSGTTNRTFTYSAFQNAIFFNSSSFETKQETFTINITTNNTAPQDVELIYNGTTFTGGVATNIAGNNYNLSRTIGVLSGTGNKTFNFNFTLGGKEIQGTDNQQSIAATLFGACNGTLTVPYINFTFRNETLAQENVNATFTSTWVYSLGLLSDASKSFSFTSATENQNYTFCGIPSERTININVNLTYNNDISQQRSFSLTTALTNVTATQILFLLPTALGIFSPFKTATITGDTITDVKAVITRILGGSLIDVTSGFTDGSGFISFFLDPDETYTATFSKTGFADNTFSFVPAADTRTVVMGTGVAVIGNGTTIARGLLYNITPINGTLANNTDVNFTLFVSSNETITLMSLNITNSTNTQLLFASQSSQGLISGIANTGNQTRLIGTYIIQTATETITVKRIWIVSIEFEGDYSIYRQLTLFTTYGFSDFMRILMVIFSISAIMIFLTRREVIDTSESKVIVATLLIWAFSLVGWLDTGLVSSTDSSGINRLSQLSNQFGVAIISTGVSTFFVLRRVFIRRI</sequence>
<organism evidence="2">
    <name type="scientific">marine sediment metagenome</name>
    <dbReference type="NCBI Taxonomy" id="412755"/>
    <lineage>
        <taxon>unclassified sequences</taxon>
        <taxon>metagenomes</taxon>
        <taxon>ecological metagenomes</taxon>
    </lineage>
</organism>
<feature type="transmembrane region" description="Helical" evidence="1">
    <location>
        <begin position="1001"/>
        <end position="1019"/>
    </location>
</feature>
<protein>
    <recommendedName>
        <fullName evidence="3">LamG-like jellyroll fold domain-containing protein</fullName>
    </recommendedName>
</protein>
<dbReference type="Gene3D" id="2.60.120.200">
    <property type="match status" value="1"/>
</dbReference>
<proteinExistence type="predicted"/>
<keyword evidence="1" id="KW-0472">Membrane</keyword>
<comment type="caution">
    <text evidence="2">The sequence shown here is derived from an EMBL/GenBank/DDBJ whole genome shotgun (WGS) entry which is preliminary data.</text>
</comment>